<dbReference type="Proteomes" id="UP001589750">
    <property type="component" value="Unassembled WGS sequence"/>
</dbReference>
<dbReference type="EMBL" id="JBHMDG010000001">
    <property type="protein sequence ID" value="MFB9311425.1"/>
    <property type="molecule type" value="Genomic_DNA"/>
</dbReference>
<evidence type="ECO:0000313" key="1">
    <source>
        <dbReference type="EMBL" id="MFB9311425.1"/>
    </source>
</evidence>
<keyword evidence="2" id="KW-1185">Reference proteome</keyword>
<organism evidence="1 2">
    <name type="scientific">Nocardioides plantarum</name>
    <dbReference type="NCBI Taxonomy" id="29299"/>
    <lineage>
        <taxon>Bacteria</taxon>
        <taxon>Bacillati</taxon>
        <taxon>Actinomycetota</taxon>
        <taxon>Actinomycetes</taxon>
        <taxon>Propionibacteriales</taxon>
        <taxon>Nocardioidaceae</taxon>
        <taxon>Nocardioides</taxon>
    </lineage>
</organism>
<comment type="caution">
    <text evidence="1">The sequence shown here is derived from an EMBL/GenBank/DDBJ whole genome shotgun (WGS) entry which is preliminary data.</text>
</comment>
<evidence type="ECO:0000313" key="2">
    <source>
        <dbReference type="Proteomes" id="UP001589750"/>
    </source>
</evidence>
<proteinExistence type="predicted"/>
<dbReference type="RefSeq" id="WP_170215317.1">
    <property type="nucleotide sequence ID" value="NZ_JBHMDG010000001.1"/>
</dbReference>
<name>A0ABV5K407_9ACTN</name>
<protein>
    <submittedName>
        <fullName evidence="1">Uncharacterized protein</fullName>
    </submittedName>
</protein>
<reference evidence="1 2" key="1">
    <citation type="submission" date="2024-09" db="EMBL/GenBank/DDBJ databases">
        <authorList>
            <person name="Sun Q."/>
            <person name="Mori K."/>
        </authorList>
    </citation>
    <scope>NUCLEOTIDE SEQUENCE [LARGE SCALE GENOMIC DNA]</scope>
    <source>
        <strain evidence="1 2">JCM 9626</strain>
    </source>
</reference>
<accession>A0ABV5K407</accession>
<sequence length="58" mass="6663">MTENEKKEAATLDQRRAARVALKTRHSQSVVRLMDERADLRGVHPLADFVDESVRWTA</sequence>
<gene>
    <name evidence="1" type="ORF">ACFFRI_00065</name>
</gene>